<dbReference type="EMBL" id="JAAWVO010055348">
    <property type="protein sequence ID" value="MBN3321496.1"/>
    <property type="molecule type" value="Genomic_DNA"/>
</dbReference>
<feature type="domain" description="C-type lectin" evidence="2">
    <location>
        <begin position="173"/>
        <end position="289"/>
    </location>
</feature>
<evidence type="ECO:0000259" key="2">
    <source>
        <dbReference type="PROSITE" id="PS50041"/>
    </source>
</evidence>
<dbReference type="Gene3D" id="3.10.100.10">
    <property type="entry name" value="Mannose-Binding Protein A, subunit A"/>
    <property type="match status" value="2"/>
</dbReference>
<feature type="region of interest" description="Disordered" evidence="1">
    <location>
        <begin position="289"/>
        <end position="317"/>
    </location>
</feature>
<dbReference type="PANTHER" id="PTHR45784:SF5">
    <property type="entry name" value="C-TYPE LECTIN DOMAIN FAMILY 20 MEMBER A-RELATED"/>
    <property type="match status" value="1"/>
</dbReference>
<organism evidence="3 4">
    <name type="scientific">Atractosteus spatula</name>
    <name type="common">Alligator gar</name>
    <name type="synonym">Lepisosteus spatula</name>
    <dbReference type="NCBI Taxonomy" id="7917"/>
    <lineage>
        <taxon>Eukaryota</taxon>
        <taxon>Metazoa</taxon>
        <taxon>Chordata</taxon>
        <taxon>Craniata</taxon>
        <taxon>Vertebrata</taxon>
        <taxon>Euteleostomi</taxon>
        <taxon>Actinopterygii</taxon>
        <taxon>Neopterygii</taxon>
        <taxon>Holostei</taxon>
        <taxon>Semionotiformes</taxon>
        <taxon>Lepisosteidae</taxon>
        <taxon>Atractosteus</taxon>
    </lineage>
</organism>
<evidence type="ECO:0000256" key="1">
    <source>
        <dbReference type="SAM" id="MobiDB-lite"/>
    </source>
</evidence>
<evidence type="ECO:0000313" key="3">
    <source>
        <dbReference type="EMBL" id="MBN3321496.1"/>
    </source>
</evidence>
<feature type="region of interest" description="Disordered" evidence="1">
    <location>
        <begin position="143"/>
        <end position="169"/>
    </location>
</feature>
<evidence type="ECO:0000313" key="4">
    <source>
        <dbReference type="Proteomes" id="UP000736164"/>
    </source>
</evidence>
<dbReference type="AlphaFoldDB" id="A0A8J7P1C4"/>
<comment type="caution">
    <text evidence="3">The sequence shown here is derived from an EMBL/GenBank/DDBJ whole genome shotgun (WGS) entry which is preliminary data.</text>
</comment>
<sequence length="317" mass="36127">TGSGHIGKFYFVDSPLNWTDAQRHCRDTYTDLASINSTAEMDTVLHTTNLPSGPAWIGLYRDCRESWRWSGGEVVTFTHWRSQLPCAALNAAGFWEERDCSEENFFVCESQALRSQPRATDRKREEPTRREFWDLSSRFLRERPRQDHQAHPKRGPRATPSSLSSRDGETQQYRLIRENKTFAAAQRHCRESCSDLPRVDSVGESEQIRTTAQGHAVWIALLQDGWEWSDGRRSGFRNWSLGEPSGGGALYTEIYLKDNVHNNNNNNNNNKRGGWNDAGANHSSPFFCYNGESSPDRLSQSPRQQLSELSLSQENPA</sequence>
<name>A0A8J7P1C4_ATRSP</name>
<accession>A0A8J7P1C4</accession>
<feature type="domain" description="C-type lectin" evidence="2">
    <location>
        <begin position="9"/>
        <end position="109"/>
    </location>
</feature>
<dbReference type="InterPro" id="IPR001304">
    <property type="entry name" value="C-type_lectin-like"/>
</dbReference>
<dbReference type="SMART" id="SM00034">
    <property type="entry name" value="CLECT"/>
    <property type="match status" value="2"/>
</dbReference>
<dbReference type="Pfam" id="PF00059">
    <property type="entry name" value="Lectin_C"/>
    <property type="match status" value="2"/>
</dbReference>
<dbReference type="PROSITE" id="PS50041">
    <property type="entry name" value="C_TYPE_LECTIN_2"/>
    <property type="match status" value="2"/>
</dbReference>
<dbReference type="InterPro" id="IPR016186">
    <property type="entry name" value="C-type_lectin-like/link_sf"/>
</dbReference>
<feature type="compositionally biased region" description="Polar residues" evidence="1">
    <location>
        <begin position="291"/>
        <end position="317"/>
    </location>
</feature>
<feature type="non-terminal residue" evidence="3">
    <location>
        <position position="317"/>
    </location>
</feature>
<dbReference type="Proteomes" id="UP000736164">
    <property type="component" value="Unassembled WGS sequence"/>
</dbReference>
<gene>
    <name evidence="3" type="primary">Mrc2_7</name>
    <name evidence="3" type="ORF">GTO95_0015690</name>
</gene>
<protein>
    <submittedName>
        <fullName evidence="3">MRC2 protein</fullName>
    </submittedName>
</protein>
<feature type="compositionally biased region" description="Polar residues" evidence="1">
    <location>
        <begin position="159"/>
        <end position="169"/>
    </location>
</feature>
<reference evidence="3" key="1">
    <citation type="journal article" date="2021" name="Cell">
        <title>Tracing the genetic footprints of vertebrate landing in non-teleost ray-finned fishes.</title>
        <authorList>
            <person name="Bi X."/>
            <person name="Wang K."/>
            <person name="Yang L."/>
            <person name="Pan H."/>
            <person name="Jiang H."/>
            <person name="Wei Q."/>
            <person name="Fang M."/>
            <person name="Yu H."/>
            <person name="Zhu C."/>
            <person name="Cai Y."/>
            <person name="He Y."/>
            <person name="Gan X."/>
            <person name="Zeng H."/>
            <person name="Yu D."/>
            <person name="Zhu Y."/>
            <person name="Jiang H."/>
            <person name="Qiu Q."/>
            <person name="Yang H."/>
            <person name="Zhang Y.E."/>
            <person name="Wang W."/>
            <person name="Zhu M."/>
            <person name="He S."/>
            <person name="Zhang G."/>
        </authorList>
    </citation>
    <scope>NUCLEOTIDE SEQUENCE</scope>
    <source>
        <strain evidence="3">Allg_001</strain>
    </source>
</reference>
<dbReference type="InterPro" id="IPR016187">
    <property type="entry name" value="CTDL_fold"/>
</dbReference>
<keyword evidence="4" id="KW-1185">Reference proteome</keyword>
<dbReference type="SUPFAM" id="SSF56436">
    <property type="entry name" value="C-type lectin-like"/>
    <property type="match status" value="2"/>
</dbReference>
<proteinExistence type="predicted"/>
<feature type="non-terminal residue" evidence="3">
    <location>
        <position position="1"/>
    </location>
</feature>
<dbReference type="PANTHER" id="PTHR45784">
    <property type="entry name" value="C-TYPE LECTIN DOMAIN FAMILY 20 MEMBER A-RELATED"/>
    <property type="match status" value="1"/>
</dbReference>